<dbReference type="InterPro" id="IPR000848">
    <property type="entry name" value="GPCR_cAMP"/>
</dbReference>
<feature type="transmembrane region" description="Helical" evidence="5">
    <location>
        <begin position="78"/>
        <end position="101"/>
    </location>
</feature>
<evidence type="ECO:0000256" key="5">
    <source>
        <dbReference type="SAM" id="Phobius"/>
    </source>
</evidence>
<dbReference type="Gene3D" id="1.20.1070.10">
    <property type="entry name" value="Rhodopsin 7-helix transmembrane proteins"/>
    <property type="match status" value="1"/>
</dbReference>
<dbReference type="Pfam" id="PF05462">
    <property type="entry name" value="Dicty_CAR"/>
    <property type="match status" value="1"/>
</dbReference>
<dbReference type="GO" id="GO:0007166">
    <property type="term" value="P:cell surface receptor signaling pathway"/>
    <property type="evidence" value="ECO:0007669"/>
    <property type="project" value="InterPro"/>
</dbReference>
<feature type="transmembrane region" description="Helical" evidence="5">
    <location>
        <begin position="166"/>
        <end position="192"/>
    </location>
</feature>
<evidence type="ECO:0000256" key="4">
    <source>
        <dbReference type="ARBA" id="ARBA00023136"/>
    </source>
</evidence>
<dbReference type="GO" id="GO:0007189">
    <property type="term" value="P:adenylate cyclase-activating G protein-coupled receptor signaling pathway"/>
    <property type="evidence" value="ECO:0007669"/>
    <property type="project" value="TreeGrafter"/>
</dbReference>
<dbReference type="AlphaFoldDB" id="X6P9Z5"/>
<dbReference type="GO" id="GO:0005886">
    <property type="term" value="C:plasma membrane"/>
    <property type="evidence" value="ECO:0007669"/>
    <property type="project" value="TreeGrafter"/>
</dbReference>
<dbReference type="PRINTS" id="PR00247">
    <property type="entry name" value="GPCRCAMP"/>
</dbReference>
<evidence type="ECO:0000313" key="8">
    <source>
        <dbReference type="Proteomes" id="UP000023152"/>
    </source>
</evidence>
<dbReference type="GO" id="GO:0004930">
    <property type="term" value="F:G protein-coupled receptor activity"/>
    <property type="evidence" value="ECO:0007669"/>
    <property type="project" value="InterPro"/>
</dbReference>
<evidence type="ECO:0000259" key="6">
    <source>
        <dbReference type="PROSITE" id="PS50261"/>
    </source>
</evidence>
<dbReference type="OrthoDB" id="100006at2759"/>
<dbReference type="PANTHER" id="PTHR23112">
    <property type="entry name" value="G PROTEIN-COUPLED RECEPTOR 157-RELATED"/>
    <property type="match status" value="1"/>
</dbReference>
<protein>
    <submittedName>
        <fullName evidence="7">cAMP receptor-like protein</fullName>
    </submittedName>
</protein>
<dbReference type="Proteomes" id="UP000023152">
    <property type="component" value="Unassembled WGS sequence"/>
</dbReference>
<keyword evidence="7" id="KW-0675">Receptor</keyword>
<comment type="subcellular location">
    <subcellularLocation>
        <location evidence="1">Membrane</location>
        <topology evidence="1">Multi-pass membrane protein</topology>
    </subcellularLocation>
</comment>
<keyword evidence="2 5" id="KW-0812">Transmembrane</keyword>
<feature type="transmembrane region" description="Helical" evidence="5">
    <location>
        <begin position="48"/>
        <end position="66"/>
    </location>
</feature>
<evidence type="ECO:0000313" key="7">
    <source>
        <dbReference type="EMBL" id="ETO34467.1"/>
    </source>
</evidence>
<accession>X6P9Z5</accession>
<dbReference type="GO" id="GO:0030552">
    <property type="term" value="F:cAMP binding"/>
    <property type="evidence" value="ECO:0007669"/>
    <property type="project" value="InterPro"/>
</dbReference>
<feature type="domain" description="G-protein coupled receptors family 2 profile 2" evidence="6">
    <location>
        <begin position="1"/>
        <end position="114"/>
    </location>
</feature>
<feature type="transmembrane region" description="Helical" evidence="5">
    <location>
        <begin position="298"/>
        <end position="314"/>
    </location>
</feature>
<keyword evidence="8" id="KW-1185">Reference proteome</keyword>
<dbReference type="InterPro" id="IPR017981">
    <property type="entry name" value="GPCR_2-like_7TM"/>
</dbReference>
<gene>
    <name evidence="7" type="ORF">RFI_02627</name>
</gene>
<reference evidence="7 8" key="1">
    <citation type="journal article" date="2013" name="Curr. Biol.">
        <title>The Genome of the Foraminiferan Reticulomyxa filosa.</title>
        <authorList>
            <person name="Glockner G."/>
            <person name="Hulsmann N."/>
            <person name="Schleicher M."/>
            <person name="Noegel A.A."/>
            <person name="Eichinger L."/>
            <person name="Gallinger C."/>
            <person name="Pawlowski J."/>
            <person name="Sierra R."/>
            <person name="Euteneuer U."/>
            <person name="Pillet L."/>
            <person name="Moustafa A."/>
            <person name="Platzer M."/>
            <person name="Groth M."/>
            <person name="Szafranski K."/>
            <person name="Schliwa M."/>
        </authorList>
    </citation>
    <scope>NUCLEOTIDE SEQUENCE [LARGE SCALE GENOMIC DNA]</scope>
</reference>
<dbReference type="PANTHER" id="PTHR23112:SF0">
    <property type="entry name" value="TRANSMEMBRANE PROTEIN 116"/>
    <property type="match status" value="1"/>
</dbReference>
<organism evidence="7 8">
    <name type="scientific">Reticulomyxa filosa</name>
    <dbReference type="NCBI Taxonomy" id="46433"/>
    <lineage>
        <taxon>Eukaryota</taxon>
        <taxon>Sar</taxon>
        <taxon>Rhizaria</taxon>
        <taxon>Retaria</taxon>
        <taxon>Foraminifera</taxon>
        <taxon>Monothalamids</taxon>
        <taxon>Reticulomyxidae</taxon>
        <taxon>Reticulomyxa</taxon>
    </lineage>
</organism>
<dbReference type="EMBL" id="ASPP01002537">
    <property type="protein sequence ID" value="ETO34467.1"/>
    <property type="molecule type" value="Genomic_DNA"/>
</dbReference>
<sequence>MKTVRTFFVKLLMILACCDLVSASLIFWPAHENTLACHIQASIFEFSWISSYLWMLCISATMYFTVVRSRQHMWKYELLYHVICWGIPTVGVIIMNCFRNIVNKSNDDSAWCWLYERDNGNDEDSSSSPSLFYSSHSISQQEQGSNTNYYNSDNKSNVKTADVVDWIVYEIPMIVSLGVMILLYVWTIWHLVNYTRMDERMHRSNASSSQRMAGNNLSTAHLLNAPINGNTNVNANANANINANANEVATRTEKQTVFDATDTLRTQHKLLIEQMTVFNNKYRQSNLYKRHRTLQNELILYVFLIIVCRMWGILEPFRNYLGIGLWLKHLHIVLSPLQG</sequence>
<name>X6P9Z5_RETFI</name>
<evidence type="ECO:0000256" key="2">
    <source>
        <dbReference type="ARBA" id="ARBA00022692"/>
    </source>
</evidence>
<evidence type="ECO:0000256" key="1">
    <source>
        <dbReference type="ARBA" id="ARBA00004141"/>
    </source>
</evidence>
<proteinExistence type="predicted"/>
<dbReference type="PROSITE" id="PS50261">
    <property type="entry name" value="G_PROTEIN_RECEP_F2_4"/>
    <property type="match status" value="1"/>
</dbReference>
<feature type="transmembrane region" description="Helical" evidence="5">
    <location>
        <begin position="7"/>
        <end position="28"/>
    </location>
</feature>
<keyword evidence="4 5" id="KW-0472">Membrane</keyword>
<evidence type="ECO:0000256" key="3">
    <source>
        <dbReference type="ARBA" id="ARBA00022989"/>
    </source>
</evidence>
<keyword evidence="3 5" id="KW-1133">Transmembrane helix</keyword>
<comment type="caution">
    <text evidence="7">The sequence shown here is derived from an EMBL/GenBank/DDBJ whole genome shotgun (WGS) entry which is preliminary data.</text>
</comment>
<dbReference type="SUPFAM" id="SSF81321">
    <property type="entry name" value="Family A G protein-coupled receptor-like"/>
    <property type="match status" value="1"/>
</dbReference>